<evidence type="ECO:0000259" key="1">
    <source>
        <dbReference type="Pfam" id="PF25573"/>
    </source>
</evidence>
<gene>
    <name evidence="2" type="ORF">ERUC_LOCUS33143</name>
</gene>
<dbReference type="AlphaFoldDB" id="A0ABC8LAR4"/>
<reference evidence="2 3" key="1">
    <citation type="submission" date="2022-03" db="EMBL/GenBank/DDBJ databases">
        <authorList>
            <person name="Macdonald S."/>
            <person name="Ahmed S."/>
            <person name="Newling K."/>
        </authorList>
    </citation>
    <scope>NUCLEOTIDE SEQUENCE [LARGE SCALE GENOMIC DNA]</scope>
</reference>
<dbReference type="PANTHER" id="PTHR10758:SF2">
    <property type="entry name" value="26S PROTEASOME NON-ATPASE REGULATORY SUBUNIT 3"/>
    <property type="match status" value="1"/>
</dbReference>
<feature type="domain" description="26S proteasome non-ATPase regulatory subunit 3 N-terminal TPR repeats" evidence="1">
    <location>
        <begin position="78"/>
        <end position="165"/>
    </location>
</feature>
<organism evidence="2 3">
    <name type="scientific">Eruca vesicaria subsp. sativa</name>
    <name type="common">Garden rocket</name>
    <name type="synonym">Eruca sativa</name>
    <dbReference type="NCBI Taxonomy" id="29727"/>
    <lineage>
        <taxon>Eukaryota</taxon>
        <taxon>Viridiplantae</taxon>
        <taxon>Streptophyta</taxon>
        <taxon>Embryophyta</taxon>
        <taxon>Tracheophyta</taxon>
        <taxon>Spermatophyta</taxon>
        <taxon>Magnoliopsida</taxon>
        <taxon>eudicotyledons</taxon>
        <taxon>Gunneridae</taxon>
        <taxon>Pentapetalae</taxon>
        <taxon>rosids</taxon>
        <taxon>malvids</taxon>
        <taxon>Brassicales</taxon>
        <taxon>Brassicaceae</taxon>
        <taxon>Brassiceae</taxon>
        <taxon>Eruca</taxon>
    </lineage>
</organism>
<dbReference type="Pfam" id="PF25573">
    <property type="entry name" value="TPR_PSMD3_N"/>
    <property type="match status" value="1"/>
</dbReference>
<evidence type="ECO:0000313" key="2">
    <source>
        <dbReference type="EMBL" id="CAH8380280.1"/>
    </source>
</evidence>
<sequence length="224" mass="26116">MRRPSVGFTVFFELWIIRLAMELREGDMTNLFILLADFEDWLLYFQALAYISLIRKGTTRLLLYPCQSLVFSYHCSPDEVVPRLYFYYSLSYEMTDDLADIRGNLLSLYHSVTLHHNELGQETLLNLLLCNYLHYNLYDQLDKLRLKAPRSEAHSYQQVLSFSSYSFISLGYFTFLDYIKAKAISVVVAREMGAAYTVKMGLWESNKSIVFLGEMVEFCTLDGE</sequence>
<evidence type="ECO:0000313" key="3">
    <source>
        <dbReference type="Proteomes" id="UP001642260"/>
    </source>
</evidence>
<dbReference type="EMBL" id="CAKOAT010486266">
    <property type="protein sequence ID" value="CAH8380280.1"/>
    <property type="molecule type" value="Genomic_DNA"/>
</dbReference>
<dbReference type="PANTHER" id="PTHR10758">
    <property type="entry name" value="26S PROTEASOME NON-ATPASE REGULATORY SUBUNIT 3/COP9 SIGNALOSOME COMPLEX SUBUNIT 3"/>
    <property type="match status" value="1"/>
</dbReference>
<dbReference type="InterPro" id="IPR057985">
    <property type="entry name" value="TPR_PSMD3_N"/>
</dbReference>
<feature type="non-terminal residue" evidence="2">
    <location>
        <position position="224"/>
    </location>
</feature>
<accession>A0ABC8LAR4</accession>
<protein>
    <recommendedName>
        <fullName evidence="1">26S proteasome non-ATPase regulatory subunit 3 N-terminal TPR repeats domain-containing protein</fullName>
    </recommendedName>
</protein>
<comment type="caution">
    <text evidence="2">The sequence shown here is derived from an EMBL/GenBank/DDBJ whole genome shotgun (WGS) entry which is preliminary data.</text>
</comment>
<dbReference type="Proteomes" id="UP001642260">
    <property type="component" value="Unassembled WGS sequence"/>
</dbReference>
<name>A0ABC8LAR4_ERUVS</name>
<proteinExistence type="predicted"/>
<dbReference type="InterPro" id="IPR050756">
    <property type="entry name" value="CSN3"/>
</dbReference>
<keyword evidence="3" id="KW-1185">Reference proteome</keyword>